<dbReference type="EMBL" id="CP061379">
    <property type="protein sequence ID" value="QPF92438.1"/>
    <property type="molecule type" value="Genomic_DNA"/>
</dbReference>
<keyword evidence="1" id="KW-1133">Transmembrane helix</keyword>
<protein>
    <submittedName>
        <fullName evidence="2">Uncharacterized protein</fullName>
    </submittedName>
</protein>
<accession>A0A7S9D760</accession>
<dbReference type="Proteomes" id="UP000594621">
    <property type="component" value="Chromosome"/>
</dbReference>
<gene>
    <name evidence="2" type="ORF">IC761_03840</name>
</gene>
<evidence type="ECO:0000256" key="1">
    <source>
        <dbReference type="SAM" id="Phobius"/>
    </source>
</evidence>
<dbReference type="AlphaFoldDB" id="A0A7S9D760"/>
<keyword evidence="3" id="KW-1185">Reference proteome</keyword>
<organism evidence="2 3">
    <name type="scientific">Bradyrhizobium commune</name>
    <dbReference type="NCBI Taxonomy" id="83627"/>
    <lineage>
        <taxon>Bacteria</taxon>
        <taxon>Pseudomonadati</taxon>
        <taxon>Pseudomonadota</taxon>
        <taxon>Alphaproteobacteria</taxon>
        <taxon>Hyphomicrobiales</taxon>
        <taxon>Nitrobacteraceae</taxon>
        <taxon>Bradyrhizobium</taxon>
    </lineage>
</organism>
<evidence type="ECO:0000313" key="2">
    <source>
        <dbReference type="EMBL" id="QPF92438.1"/>
    </source>
</evidence>
<feature type="transmembrane region" description="Helical" evidence="1">
    <location>
        <begin position="70"/>
        <end position="87"/>
    </location>
</feature>
<evidence type="ECO:0000313" key="3">
    <source>
        <dbReference type="Proteomes" id="UP000594621"/>
    </source>
</evidence>
<keyword evidence="1" id="KW-0472">Membrane</keyword>
<sequence>MRFFLCEIVARIVAIYLFVDCVQKLRDGYAERKIRSFNHDFLVSLLDWTGQVFERDNAPARYWMEMGHQAMCLLGCVFVTIFGWWTPTG</sequence>
<proteinExistence type="predicted"/>
<keyword evidence="1" id="KW-0812">Transmembrane</keyword>
<name>A0A7S9D760_9BRAD</name>
<reference evidence="2 3" key="1">
    <citation type="submission" date="2020-09" db="EMBL/GenBank/DDBJ databases">
        <title>Complete genomes of bradyrhizobia occurring on native shrubby legumes in Australia.</title>
        <authorList>
            <person name="Lafay B."/>
        </authorList>
    </citation>
    <scope>NUCLEOTIDE SEQUENCE [LARGE SCALE GENOMIC DNA]</scope>
    <source>
        <strain evidence="2 3">BDV5040</strain>
    </source>
</reference>
<dbReference type="RefSeq" id="WP_195801976.1">
    <property type="nucleotide sequence ID" value="NZ_CP061379.1"/>
</dbReference>
<dbReference type="KEGG" id="bcou:IC761_03840"/>